<evidence type="ECO:0000313" key="11">
    <source>
        <dbReference type="Proteomes" id="UP000315440"/>
    </source>
</evidence>
<dbReference type="Pfam" id="PF03726">
    <property type="entry name" value="PNPase"/>
    <property type="match status" value="1"/>
</dbReference>
<gene>
    <name evidence="8 10" type="primary">pnp</name>
    <name evidence="10" type="ORF">Mal64_31650</name>
</gene>
<dbReference type="Pfam" id="PF00575">
    <property type="entry name" value="S1"/>
    <property type="match status" value="1"/>
</dbReference>
<dbReference type="Gene3D" id="3.30.230.70">
    <property type="entry name" value="GHMP Kinase, N-terminal domain"/>
    <property type="match status" value="2"/>
</dbReference>
<keyword evidence="5 8" id="KW-0479">Metal-binding</keyword>
<dbReference type="NCBIfam" id="NF008805">
    <property type="entry name" value="PRK11824.1"/>
    <property type="match status" value="1"/>
</dbReference>
<dbReference type="SUPFAM" id="SSF54791">
    <property type="entry name" value="Eukaryotic type KH-domain (KH-domain type I)"/>
    <property type="match status" value="1"/>
</dbReference>
<dbReference type="FunFam" id="3.30.1370.10:FF:000001">
    <property type="entry name" value="Polyribonucleotide nucleotidyltransferase"/>
    <property type="match status" value="1"/>
</dbReference>
<feature type="binding site" evidence="8">
    <location>
        <position position="492"/>
    </location>
    <ligand>
        <name>Mg(2+)</name>
        <dbReference type="ChEBI" id="CHEBI:18420"/>
    </ligand>
</feature>
<evidence type="ECO:0000256" key="3">
    <source>
        <dbReference type="ARBA" id="ARBA00022679"/>
    </source>
</evidence>
<dbReference type="Pfam" id="PF03725">
    <property type="entry name" value="RNase_PH_C"/>
    <property type="match status" value="1"/>
</dbReference>
<proteinExistence type="inferred from homology"/>
<dbReference type="GO" id="GO:0004654">
    <property type="term" value="F:polyribonucleotide nucleotidyltransferase activity"/>
    <property type="evidence" value="ECO:0007669"/>
    <property type="project" value="UniProtKB-UniRule"/>
</dbReference>
<keyword evidence="6 8" id="KW-0460">Magnesium</keyword>
<dbReference type="Pfam" id="PF00013">
    <property type="entry name" value="KH_1"/>
    <property type="match status" value="1"/>
</dbReference>
<dbReference type="OrthoDB" id="9804305at2"/>
<dbReference type="InterPro" id="IPR036612">
    <property type="entry name" value="KH_dom_type_1_sf"/>
</dbReference>
<keyword evidence="2 8" id="KW-0963">Cytoplasm</keyword>
<dbReference type="InterPro" id="IPR036345">
    <property type="entry name" value="ExoRNase_PH_dom2_sf"/>
</dbReference>
<dbReference type="GO" id="GO:0000175">
    <property type="term" value="F:3'-5'-RNA exonuclease activity"/>
    <property type="evidence" value="ECO:0007669"/>
    <property type="project" value="TreeGrafter"/>
</dbReference>
<dbReference type="PIRSF" id="PIRSF005499">
    <property type="entry name" value="PNPase"/>
    <property type="match status" value="1"/>
</dbReference>
<dbReference type="Gene3D" id="3.30.1370.10">
    <property type="entry name" value="K Homology domain, type 1"/>
    <property type="match status" value="1"/>
</dbReference>
<evidence type="ECO:0000313" key="10">
    <source>
        <dbReference type="EMBL" id="TWT87623.1"/>
    </source>
</evidence>
<dbReference type="AlphaFoldDB" id="A0A5C5ZMF1"/>
<keyword evidence="3 8" id="KW-0808">Transferase</keyword>
<dbReference type="InterPro" id="IPR020568">
    <property type="entry name" value="Ribosomal_Su5_D2-typ_SF"/>
</dbReference>
<comment type="subcellular location">
    <subcellularLocation>
        <location evidence="8">Cytoplasm</location>
    </subcellularLocation>
</comment>
<dbReference type="InterPro" id="IPR004088">
    <property type="entry name" value="KH_dom_type_1"/>
</dbReference>
<reference evidence="10 11" key="1">
    <citation type="submission" date="2019-02" db="EMBL/GenBank/DDBJ databases">
        <title>Deep-cultivation of Planctomycetes and their phenomic and genomic characterization uncovers novel biology.</title>
        <authorList>
            <person name="Wiegand S."/>
            <person name="Jogler M."/>
            <person name="Boedeker C."/>
            <person name="Pinto D."/>
            <person name="Vollmers J."/>
            <person name="Rivas-Marin E."/>
            <person name="Kohn T."/>
            <person name="Peeters S.H."/>
            <person name="Heuer A."/>
            <person name="Rast P."/>
            <person name="Oberbeckmann S."/>
            <person name="Bunk B."/>
            <person name="Jeske O."/>
            <person name="Meyerdierks A."/>
            <person name="Storesund J.E."/>
            <person name="Kallscheuer N."/>
            <person name="Luecker S."/>
            <person name="Lage O.M."/>
            <person name="Pohl T."/>
            <person name="Merkel B.J."/>
            <person name="Hornburger P."/>
            <person name="Mueller R.-W."/>
            <person name="Bruemmer F."/>
            <person name="Labrenz M."/>
            <person name="Spormann A.M."/>
            <person name="Op Den Camp H."/>
            <person name="Overmann J."/>
            <person name="Amann R."/>
            <person name="Jetten M.S.M."/>
            <person name="Mascher T."/>
            <person name="Medema M.H."/>
            <person name="Devos D.P."/>
            <person name="Kaster A.-K."/>
            <person name="Ovreas L."/>
            <person name="Rohde M."/>
            <person name="Galperin M.Y."/>
            <person name="Jogler C."/>
        </authorList>
    </citation>
    <scope>NUCLEOTIDE SEQUENCE [LARGE SCALE GENOMIC DNA]</scope>
    <source>
        <strain evidence="10 11">Mal64</strain>
    </source>
</reference>
<dbReference type="EMBL" id="SJPQ01000003">
    <property type="protein sequence ID" value="TWT87623.1"/>
    <property type="molecule type" value="Genomic_DNA"/>
</dbReference>
<dbReference type="GO" id="GO:0003723">
    <property type="term" value="F:RNA binding"/>
    <property type="evidence" value="ECO:0007669"/>
    <property type="project" value="UniProtKB-UniRule"/>
</dbReference>
<comment type="similarity">
    <text evidence="1 8">Belongs to the polyribonucleotide nucleotidyltransferase family.</text>
</comment>
<evidence type="ECO:0000256" key="8">
    <source>
        <dbReference type="HAMAP-Rule" id="MF_01595"/>
    </source>
</evidence>
<comment type="caution">
    <text evidence="10">The sequence shown here is derived from an EMBL/GenBank/DDBJ whole genome shotgun (WGS) entry which is preliminary data.</text>
</comment>
<accession>A0A5C5ZMF1</accession>
<evidence type="ECO:0000256" key="5">
    <source>
        <dbReference type="ARBA" id="ARBA00022723"/>
    </source>
</evidence>
<evidence type="ECO:0000256" key="1">
    <source>
        <dbReference type="ARBA" id="ARBA00007404"/>
    </source>
</evidence>
<evidence type="ECO:0000256" key="6">
    <source>
        <dbReference type="ARBA" id="ARBA00022842"/>
    </source>
</evidence>
<dbReference type="PANTHER" id="PTHR11252:SF0">
    <property type="entry name" value="POLYRIBONUCLEOTIDE NUCLEOTIDYLTRANSFERASE 1, MITOCHONDRIAL"/>
    <property type="match status" value="1"/>
</dbReference>
<dbReference type="PROSITE" id="PS50084">
    <property type="entry name" value="KH_TYPE_1"/>
    <property type="match status" value="1"/>
</dbReference>
<dbReference type="InterPro" id="IPR003029">
    <property type="entry name" value="S1_domain"/>
</dbReference>
<keyword evidence="11" id="KW-1185">Reference proteome</keyword>
<dbReference type="GO" id="GO:0006402">
    <property type="term" value="P:mRNA catabolic process"/>
    <property type="evidence" value="ECO:0007669"/>
    <property type="project" value="UniProtKB-UniRule"/>
</dbReference>
<dbReference type="CDD" id="cd11364">
    <property type="entry name" value="RNase_PH_PNPase_2"/>
    <property type="match status" value="1"/>
</dbReference>
<organism evidence="10 11">
    <name type="scientific">Pseudobythopirellula maris</name>
    <dbReference type="NCBI Taxonomy" id="2527991"/>
    <lineage>
        <taxon>Bacteria</taxon>
        <taxon>Pseudomonadati</taxon>
        <taxon>Planctomycetota</taxon>
        <taxon>Planctomycetia</taxon>
        <taxon>Pirellulales</taxon>
        <taxon>Lacipirellulaceae</taxon>
        <taxon>Pseudobythopirellula</taxon>
    </lineage>
</organism>
<dbReference type="FunFam" id="2.40.50.140:FF:000189">
    <property type="entry name" value="Polyribonucleotide nucleotidyltransferase, putative"/>
    <property type="match status" value="1"/>
</dbReference>
<dbReference type="InterPro" id="IPR012162">
    <property type="entry name" value="PNPase"/>
</dbReference>
<evidence type="ECO:0000259" key="9">
    <source>
        <dbReference type="PROSITE" id="PS50126"/>
    </source>
</evidence>
<keyword evidence="4 8" id="KW-0548">Nucleotidyltransferase</keyword>
<protein>
    <recommendedName>
        <fullName evidence="8">Polyribonucleotide nucleotidyltransferase</fullName>
        <ecNumber evidence="8">2.7.7.8</ecNumber>
    </recommendedName>
    <alternativeName>
        <fullName evidence="8">Polynucleotide phosphorylase</fullName>
        <shortName evidence="8">PNPase</shortName>
    </alternativeName>
</protein>
<dbReference type="InterPro" id="IPR036456">
    <property type="entry name" value="PNPase_PH_RNA-bd_sf"/>
</dbReference>
<dbReference type="PROSITE" id="PS50126">
    <property type="entry name" value="S1"/>
    <property type="match status" value="1"/>
</dbReference>
<feature type="binding site" evidence="8">
    <location>
        <position position="486"/>
    </location>
    <ligand>
        <name>Mg(2+)</name>
        <dbReference type="ChEBI" id="CHEBI:18420"/>
    </ligand>
</feature>
<evidence type="ECO:0000256" key="2">
    <source>
        <dbReference type="ARBA" id="ARBA00022490"/>
    </source>
</evidence>
<name>A0A5C5ZMF1_9BACT</name>
<dbReference type="Pfam" id="PF01138">
    <property type="entry name" value="RNase_PH"/>
    <property type="match status" value="2"/>
</dbReference>
<dbReference type="CDD" id="cd04472">
    <property type="entry name" value="S1_PNPase"/>
    <property type="match status" value="1"/>
</dbReference>
<dbReference type="InterPro" id="IPR027408">
    <property type="entry name" value="PNPase/RNase_PH_dom_sf"/>
</dbReference>
<dbReference type="InterPro" id="IPR015847">
    <property type="entry name" value="ExoRNase_PH_dom2"/>
</dbReference>
<dbReference type="SUPFAM" id="SSF50249">
    <property type="entry name" value="Nucleic acid-binding proteins"/>
    <property type="match status" value="1"/>
</dbReference>
<dbReference type="RefSeq" id="WP_146401920.1">
    <property type="nucleotide sequence ID" value="NZ_SJPQ01000003.1"/>
</dbReference>
<dbReference type="GO" id="GO:0000287">
    <property type="term" value="F:magnesium ion binding"/>
    <property type="evidence" value="ECO:0007669"/>
    <property type="project" value="UniProtKB-UniRule"/>
</dbReference>
<dbReference type="EC" id="2.7.7.8" evidence="8"/>
<comment type="function">
    <text evidence="8">Involved in mRNA degradation. Catalyzes the phosphorolysis of single-stranded polyribonucleotides processively in the 3'- to 5'-direction.</text>
</comment>
<dbReference type="InterPro" id="IPR012340">
    <property type="entry name" value="NA-bd_OB-fold"/>
</dbReference>
<dbReference type="Proteomes" id="UP000315440">
    <property type="component" value="Unassembled WGS sequence"/>
</dbReference>
<dbReference type="InterPro" id="IPR015848">
    <property type="entry name" value="PNPase_PH_RNA-bd_bac/org-type"/>
</dbReference>
<keyword evidence="7 8" id="KW-0694">RNA-binding</keyword>
<dbReference type="InterPro" id="IPR001247">
    <property type="entry name" value="ExoRNase_PH_dom1"/>
</dbReference>
<dbReference type="GO" id="GO:0005829">
    <property type="term" value="C:cytosol"/>
    <property type="evidence" value="ECO:0007669"/>
    <property type="project" value="TreeGrafter"/>
</dbReference>
<dbReference type="FunFam" id="3.30.230.70:FF:000002">
    <property type="entry name" value="Polyribonucleotide nucleotidyltransferase"/>
    <property type="match status" value="1"/>
</dbReference>
<evidence type="ECO:0000256" key="4">
    <source>
        <dbReference type="ARBA" id="ARBA00022695"/>
    </source>
</evidence>
<dbReference type="FunFam" id="3.30.230.70:FF:000001">
    <property type="entry name" value="Polyribonucleotide nucleotidyltransferase"/>
    <property type="match status" value="1"/>
</dbReference>
<dbReference type="GO" id="GO:0006396">
    <property type="term" value="P:RNA processing"/>
    <property type="evidence" value="ECO:0007669"/>
    <property type="project" value="InterPro"/>
</dbReference>
<dbReference type="SUPFAM" id="SSF55666">
    <property type="entry name" value="Ribonuclease PH domain 2-like"/>
    <property type="match status" value="2"/>
</dbReference>
<sequence>MLERTRVEKQIGDKTIIMESGALAKQAAGCVTVQLGETVVLSAAATSDPRPGIDFFPLMCDYRERHAAAGKFPGGFLKREGRPTTKETLTARLIDRPIRPMFTEGFQDEVQIQNFVMASDRQNDGDVLAMNGASASLVISPMPFEGPLGSIRIGKVDGKLIPFPTADELEFSELDLIVSGTKDAILMIEGFAREMPEDEMTEALMEAHRFIGELCEMQNELAEKMGVEKAPYTPPESDGLLDKLAEKYHADLKAAKQTEGKQDRADAVKAIKTAALAEFIPDPDAEGAYTMGSFKTAFHDLEARVIRESILEGKRPDGRSGKDLRAIHCEVDLLPRVHGSALFQRGETQSLITIALGTGRDEQRVDGLLEEYSKRFMLDYNFPSFSVGECRPIRGPGRREIGHGMLAERSVGPVLPDHDDFPYTIRVISDILESNGSSSMASVCGATLGLMAAGVPISNPVAGISVGLVKEGDDWTLLTDILGDEDHFGDMDFKIAGTQNGITGIQLDLKIMGISEEIIRATLAQSREARIEILRSMLSAITRPRESTSDSAPRLVRTSINPEKIGLLIGPGGKTIRGIQEDCGVQIDVEEDGTITIAGPDEATVTQGLGRVEALTAKVQVGRVYQGKVTSVKDFGAFVEILPGKDGLCHISELSNDYVGSVGDICKVGDPMEVKVIAVDEQDRVKLSRRAAIADAEGGDEKKEETAEA</sequence>
<dbReference type="Gene3D" id="2.40.50.140">
    <property type="entry name" value="Nucleic acid-binding proteins"/>
    <property type="match status" value="1"/>
</dbReference>
<dbReference type="SUPFAM" id="SSF46915">
    <property type="entry name" value="Polynucleotide phosphorylase/guanosine pentaphosphate synthase (PNPase/GPSI), domain 3"/>
    <property type="match status" value="1"/>
</dbReference>
<dbReference type="SUPFAM" id="SSF54211">
    <property type="entry name" value="Ribosomal protein S5 domain 2-like"/>
    <property type="match status" value="2"/>
</dbReference>
<dbReference type="PANTHER" id="PTHR11252">
    <property type="entry name" value="POLYRIBONUCLEOTIDE NUCLEOTIDYLTRANSFERASE"/>
    <property type="match status" value="1"/>
</dbReference>
<dbReference type="CDD" id="cd02393">
    <property type="entry name" value="KH-I_PNPase"/>
    <property type="match status" value="1"/>
</dbReference>
<dbReference type="SMART" id="SM00316">
    <property type="entry name" value="S1"/>
    <property type="match status" value="1"/>
</dbReference>
<dbReference type="NCBIfam" id="TIGR03591">
    <property type="entry name" value="polynuc_phos"/>
    <property type="match status" value="1"/>
</dbReference>
<dbReference type="SMART" id="SM00322">
    <property type="entry name" value="KH"/>
    <property type="match status" value="1"/>
</dbReference>
<dbReference type="HAMAP" id="MF_01595">
    <property type="entry name" value="PNPase"/>
    <property type="match status" value="1"/>
</dbReference>
<dbReference type="InterPro" id="IPR004087">
    <property type="entry name" value="KH_dom"/>
</dbReference>
<evidence type="ECO:0000256" key="7">
    <source>
        <dbReference type="ARBA" id="ARBA00022884"/>
    </source>
</evidence>
<dbReference type="CDD" id="cd11363">
    <property type="entry name" value="RNase_PH_PNPase_1"/>
    <property type="match status" value="1"/>
</dbReference>
<comment type="cofactor">
    <cofactor evidence="8">
        <name>Mg(2+)</name>
        <dbReference type="ChEBI" id="CHEBI:18420"/>
    </cofactor>
</comment>
<feature type="domain" description="S1 motif" evidence="9">
    <location>
        <begin position="622"/>
        <end position="690"/>
    </location>
</feature>
<comment type="catalytic activity">
    <reaction evidence="8">
        <text>RNA(n+1) + phosphate = RNA(n) + a ribonucleoside 5'-diphosphate</text>
        <dbReference type="Rhea" id="RHEA:22096"/>
        <dbReference type="Rhea" id="RHEA-COMP:14527"/>
        <dbReference type="Rhea" id="RHEA-COMP:17342"/>
        <dbReference type="ChEBI" id="CHEBI:43474"/>
        <dbReference type="ChEBI" id="CHEBI:57930"/>
        <dbReference type="ChEBI" id="CHEBI:140395"/>
        <dbReference type="EC" id="2.7.7.8"/>
    </reaction>
</comment>